<dbReference type="AlphaFoldDB" id="A0A9D4USF6"/>
<feature type="transmembrane region" description="Helical" evidence="2">
    <location>
        <begin position="16"/>
        <end position="37"/>
    </location>
</feature>
<dbReference type="EMBL" id="JABFUD020000011">
    <property type="protein sequence ID" value="KAI5073040.1"/>
    <property type="molecule type" value="Genomic_DNA"/>
</dbReference>
<reference evidence="3" key="1">
    <citation type="submission" date="2021-01" db="EMBL/GenBank/DDBJ databases">
        <title>Adiantum capillus-veneris genome.</title>
        <authorList>
            <person name="Fang Y."/>
            <person name="Liao Q."/>
        </authorList>
    </citation>
    <scope>NUCLEOTIDE SEQUENCE</scope>
    <source>
        <strain evidence="3">H3</strain>
        <tissue evidence="3">Leaf</tissue>
    </source>
</reference>
<sequence length="161" mass="17516">MAQAVSHDEVPHYRRFALPASMLFLFLLMLVSLRLMIPSAWLLRSDHGSSTQQGATANLNKSGVDQVGSYFSDVGTLEKQGMRMLLAENPAKVRNSLEGRVKGRSREGMQKDQPGSRPPVCHNECPRCQGGACVARPSFSRGVSSGSSVQRAVWTCACLHA</sequence>
<protein>
    <submittedName>
        <fullName evidence="3">Uncharacterized protein</fullName>
    </submittedName>
</protein>
<gene>
    <name evidence="3" type="ORF">GOP47_0011053</name>
</gene>
<name>A0A9D4USF6_ADICA</name>
<feature type="region of interest" description="Disordered" evidence="1">
    <location>
        <begin position="101"/>
        <end position="120"/>
    </location>
</feature>
<proteinExistence type="predicted"/>
<evidence type="ECO:0000313" key="3">
    <source>
        <dbReference type="EMBL" id="KAI5073040.1"/>
    </source>
</evidence>
<evidence type="ECO:0000256" key="1">
    <source>
        <dbReference type="SAM" id="MobiDB-lite"/>
    </source>
</evidence>
<keyword evidence="2" id="KW-1133">Transmembrane helix</keyword>
<comment type="caution">
    <text evidence="3">The sequence shown here is derived from an EMBL/GenBank/DDBJ whole genome shotgun (WGS) entry which is preliminary data.</text>
</comment>
<feature type="compositionally biased region" description="Basic and acidic residues" evidence="1">
    <location>
        <begin position="101"/>
        <end position="110"/>
    </location>
</feature>
<evidence type="ECO:0000313" key="4">
    <source>
        <dbReference type="Proteomes" id="UP000886520"/>
    </source>
</evidence>
<organism evidence="3 4">
    <name type="scientific">Adiantum capillus-veneris</name>
    <name type="common">Maidenhair fern</name>
    <dbReference type="NCBI Taxonomy" id="13818"/>
    <lineage>
        <taxon>Eukaryota</taxon>
        <taxon>Viridiplantae</taxon>
        <taxon>Streptophyta</taxon>
        <taxon>Embryophyta</taxon>
        <taxon>Tracheophyta</taxon>
        <taxon>Polypodiopsida</taxon>
        <taxon>Polypodiidae</taxon>
        <taxon>Polypodiales</taxon>
        <taxon>Pteridineae</taxon>
        <taxon>Pteridaceae</taxon>
        <taxon>Vittarioideae</taxon>
        <taxon>Adiantum</taxon>
    </lineage>
</organism>
<accession>A0A9D4USF6</accession>
<keyword evidence="4" id="KW-1185">Reference proteome</keyword>
<dbReference type="Proteomes" id="UP000886520">
    <property type="component" value="Chromosome 11"/>
</dbReference>
<keyword evidence="2" id="KW-0472">Membrane</keyword>
<keyword evidence="2" id="KW-0812">Transmembrane</keyword>
<evidence type="ECO:0000256" key="2">
    <source>
        <dbReference type="SAM" id="Phobius"/>
    </source>
</evidence>
<dbReference type="OrthoDB" id="1999129at2759"/>